<dbReference type="OrthoDB" id="376826at2759"/>
<dbReference type="EMBL" id="JACAZH010000004">
    <property type="protein sequence ID" value="KAF7370391.1"/>
    <property type="molecule type" value="Genomic_DNA"/>
</dbReference>
<proteinExistence type="inferred from homology"/>
<sequence>MTSSVPMPSKSSQSPPELTAFTRVASLPLFAWTINQVSCTLEKNRFTSSPYATAKGLTSSAYKYTEPLQLRFAPAISMVDEYANKACDVVENRFPVIKTQPEEVASYVHQRKQSTVEFIEHTRLGANKTLDERVKAPVFTMACEVDKRLTPIVNYLESTASTRLHTCTAPADTQYQYERVYILSKNVTGQLYEYSNQNVLVQRAIQTGDSITTLASSANSHITALASSANSQIHTLIAQLQQVQTSVQVSVTDTTTTAYNELGECIGSMRDIVNTPTLTLNEKVVRMADEINFRTRPLLNRLLGTRASSTSNANGNGHAQ</sequence>
<accession>A0A8H7DGD1</accession>
<comment type="similarity">
    <text evidence="1">Belongs to the perilipin family.</text>
</comment>
<gene>
    <name evidence="2" type="ORF">MSAN_00670600</name>
</gene>
<dbReference type="AlphaFoldDB" id="A0A8H7DGD1"/>
<keyword evidence="3" id="KW-1185">Reference proteome</keyword>
<dbReference type="Pfam" id="PF03036">
    <property type="entry name" value="Perilipin"/>
    <property type="match status" value="1"/>
</dbReference>
<dbReference type="Proteomes" id="UP000623467">
    <property type="component" value="Unassembled WGS sequence"/>
</dbReference>
<dbReference type="InterPro" id="IPR004279">
    <property type="entry name" value="Perilipin"/>
</dbReference>
<name>A0A8H7DGD1_9AGAR</name>
<protein>
    <submittedName>
        <fullName evidence="2">Uncharacterized protein</fullName>
    </submittedName>
</protein>
<organism evidence="2 3">
    <name type="scientific">Mycena sanguinolenta</name>
    <dbReference type="NCBI Taxonomy" id="230812"/>
    <lineage>
        <taxon>Eukaryota</taxon>
        <taxon>Fungi</taxon>
        <taxon>Dikarya</taxon>
        <taxon>Basidiomycota</taxon>
        <taxon>Agaricomycotina</taxon>
        <taxon>Agaricomycetes</taxon>
        <taxon>Agaricomycetidae</taxon>
        <taxon>Agaricales</taxon>
        <taxon>Marasmiineae</taxon>
        <taxon>Mycenaceae</taxon>
        <taxon>Mycena</taxon>
    </lineage>
</organism>
<reference evidence="2" key="1">
    <citation type="submission" date="2020-05" db="EMBL/GenBank/DDBJ databases">
        <title>Mycena genomes resolve the evolution of fungal bioluminescence.</title>
        <authorList>
            <person name="Tsai I.J."/>
        </authorList>
    </citation>
    <scope>NUCLEOTIDE SEQUENCE</scope>
    <source>
        <strain evidence="2">160909Yilan</strain>
    </source>
</reference>
<evidence type="ECO:0000313" key="3">
    <source>
        <dbReference type="Proteomes" id="UP000623467"/>
    </source>
</evidence>
<comment type="caution">
    <text evidence="2">The sequence shown here is derived from an EMBL/GenBank/DDBJ whole genome shotgun (WGS) entry which is preliminary data.</text>
</comment>
<evidence type="ECO:0000256" key="1">
    <source>
        <dbReference type="ARBA" id="ARBA00006311"/>
    </source>
</evidence>
<evidence type="ECO:0000313" key="2">
    <source>
        <dbReference type="EMBL" id="KAF7370391.1"/>
    </source>
</evidence>